<dbReference type="InterPro" id="IPR036412">
    <property type="entry name" value="HAD-like_sf"/>
</dbReference>
<comment type="similarity">
    <text evidence="2">In the C-terminal section; belongs to the trehalose phosphatase family.</text>
</comment>
<evidence type="ECO:0000256" key="1">
    <source>
        <dbReference type="ARBA" id="ARBA00005409"/>
    </source>
</evidence>
<dbReference type="Proteomes" id="UP000594638">
    <property type="component" value="Unassembled WGS sequence"/>
</dbReference>
<organism evidence="3 4">
    <name type="scientific">Olea europaea subsp. europaea</name>
    <dbReference type="NCBI Taxonomy" id="158383"/>
    <lineage>
        <taxon>Eukaryota</taxon>
        <taxon>Viridiplantae</taxon>
        <taxon>Streptophyta</taxon>
        <taxon>Embryophyta</taxon>
        <taxon>Tracheophyta</taxon>
        <taxon>Spermatophyta</taxon>
        <taxon>Magnoliopsida</taxon>
        <taxon>eudicotyledons</taxon>
        <taxon>Gunneridae</taxon>
        <taxon>Pentapetalae</taxon>
        <taxon>asterids</taxon>
        <taxon>lamiids</taxon>
        <taxon>Lamiales</taxon>
        <taxon>Oleaceae</taxon>
        <taxon>Oleeae</taxon>
        <taxon>Olea</taxon>
    </lineage>
</organism>
<proteinExistence type="inferred from homology"/>
<comment type="similarity">
    <text evidence="1">In the N-terminal section; belongs to the glycosyltransferase 20 family.</text>
</comment>
<accession>A0A8S0UGE6</accession>
<dbReference type="PANTHER" id="PTHR10788">
    <property type="entry name" value="TREHALOSE-6-PHOSPHATE SYNTHASE"/>
    <property type="match status" value="1"/>
</dbReference>
<dbReference type="SUPFAM" id="SSF56784">
    <property type="entry name" value="HAD-like"/>
    <property type="match status" value="1"/>
</dbReference>
<dbReference type="Gramene" id="OE9A067132T1">
    <property type="protein sequence ID" value="OE9A067132C1"/>
    <property type="gene ID" value="OE9A067132"/>
</dbReference>
<reference evidence="3 4" key="1">
    <citation type="submission" date="2019-12" db="EMBL/GenBank/DDBJ databases">
        <authorList>
            <person name="Alioto T."/>
            <person name="Alioto T."/>
            <person name="Gomez Garrido J."/>
        </authorList>
    </citation>
    <scope>NUCLEOTIDE SEQUENCE [LARGE SCALE GENOMIC DNA]</scope>
</reference>
<dbReference type="GO" id="GO:0005829">
    <property type="term" value="C:cytosol"/>
    <property type="evidence" value="ECO:0007669"/>
    <property type="project" value="TreeGrafter"/>
</dbReference>
<sequence length="106" mass="11667">MAHCKALDTSPNVEAIAILNKLCRDSKNVVFIISRNNEDTLMQWFSSCGNFCLAAEHGYFAKELLDQLESVLANETVFVKSGQHIVEVKPQGVNKGLVAARLLATM</sequence>
<evidence type="ECO:0000313" key="3">
    <source>
        <dbReference type="EMBL" id="CAA3017255.1"/>
    </source>
</evidence>
<dbReference type="PANTHER" id="PTHR10788:SF94">
    <property type="entry name" value="ALPHA,ALPHA-TREHALOSE-PHOSPHATE SYNTHASE [UDP-FORMING] 5"/>
    <property type="match status" value="1"/>
</dbReference>
<dbReference type="OrthoDB" id="1718903at2759"/>
<name>A0A8S0UGE6_OLEEU</name>
<comment type="caution">
    <text evidence="3">The sequence shown here is derived from an EMBL/GenBank/DDBJ whole genome shotgun (WGS) entry which is preliminary data.</text>
</comment>
<dbReference type="GO" id="GO:0005992">
    <property type="term" value="P:trehalose biosynthetic process"/>
    <property type="evidence" value="ECO:0007669"/>
    <property type="project" value="InterPro"/>
</dbReference>
<evidence type="ECO:0000256" key="2">
    <source>
        <dbReference type="ARBA" id="ARBA00006330"/>
    </source>
</evidence>
<evidence type="ECO:0000313" key="4">
    <source>
        <dbReference type="Proteomes" id="UP000594638"/>
    </source>
</evidence>
<protein>
    <submittedName>
        <fullName evidence="3">Alpha,alpha-trehalose-phosphate synthase [UDP-forming] 5</fullName>
    </submittedName>
</protein>
<dbReference type="EMBL" id="CACTIH010007687">
    <property type="protein sequence ID" value="CAA3017255.1"/>
    <property type="molecule type" value="Genomic_DNA"/>
</dbReference>
<dbReference type="AlphaFoldDB" id="A0A8S0UGE6"/>
<dbReference type="Pfam" id="PF02358">
    <property type="entry name" value="Trehalose_PPase"/>
    <property type="match status" value="1"/>
</dbReference>
<gene>
    <name evidence="3" type="ORF">OLEA9_A067132</name>
</gene>
<dbReference type="InterPro" id="IPR001830">
    <property type="entry name" value="Glyco_trans_20"/>
</dbReference>
<dbReference type="FunFam" id="3.40.50.1000:FF:000052">
    <property type="entry name" value="Alpha,alpha-trehalose-phosphate synthase [UDP-forming] 6"/>
    <property type="match status" value="1"/>
</dbReference>
<dbReference type="InterPro" id="IPR003337">
    <property type="entry name" value="Trehalose_PPase"/>
</dbReference>
<dbReference type="GO" id="GO:0004805">
    <property type="term" value="F:trehalose-phosphatase activity"/>
    <property type="evidence" value="ECO:0007669"/>
    <property type="project" value="TreeGrafter"/>
</dbReference>
<keyword evidence="4" id="KW-1185">Reference proteome</keyword>